<feature type="transmembrane region" description="Helical" evidence="1">
    <location>
        <begin position="46"/>
        <end position="67"/>
    </location>
</feature>
<dbReference type="GO" id="GO:0022857">
    <property type="term" value="F:transmembrane transporter activity"/>
    <property type="evidence" value="ECO:0007669"/>
    <property type="project" value="InterPro"/>
</dbReference>
<dbReference type="InterPro" id="IPR020846">
    <property type="entry name" value="MFS_dom"/>
</dbReference>
<feature type="domain" description="Major facilitator superfamily (MFS) profile" evidence="2">
    <location>
        <begin position="221"/>
        <end position="408"/>
    </location>
</feature>
<dbReference type="InterPro" id="IPR011701">
    <property type="entry name" value="MFS"/>
</dbReference>
<feature type="transmembrane region" description="Helical" evidence="1">
    <location>
        <begin position="177"/>
        <end position="197"/>
    </location>
</feature>
<dbReference type="PROSITE" id="PS50850">
    <property type="entry name" value="MFS"/>
    <property type="match status" value="1"/>
</dbReference>
<feature type="transmembrane region" description="Helical" evidence="1">
    <location>
        <begin position="20"/>
        <end position="40"/>
    </location>
</feature>
<proteinExistence type="predicted"/>
<evidence type="ECO:0000256" key="1">
    <source>
        <dbReference type="SAM" id="Phobius"/>
    </source>
</evidence>
<protein>
    <submittedName>
        <fullName evidence="3">Unannotated protein</fullName>
    </submittedName>
</protein>
<organism evidence="3">
    <name type="scientific">freshwater metagenome</name>
    <dbReference type="NCBI Taxonomy" id="449393"/>
    <lineage>
        <taxon>unclassified sequences</taxon>
        <taxon>metagenomes</taxon>
        <taxon>ecological metagenomes</taxon>
    </lineage>
</organism>
<keyword evidence="1" id="KW-1133">Transmembrane helix</keyword>
<feature type="transmembrane region" description="Helical" evidence="1">
    <location>
        <begin position="311"/>
        <end position="332"/>
    </location>
</feature>
<feature type="transmembrane region" description="Helical" evidence="1">
    <location>
        <begin position="104"/>
        <end position="125"/>
    </location>
</feature>
<dbReference type="AlphaFoldDB" id="A0A6J7XS60"/>
<feature type="transmembrane region" description="Helical" evidence="1">
    <location>
        <begin position="79"/>
        <end position="98"/>
    </location>
</feature>
<dbReference type="PANTHER" id="PTHR23542:SF1">
    <property type="entry name" value="MAJOR FACILITATOR SUPERFAMILY (MFS) PROFILE DOMAIN-CONTAINING PROTEIN"/>
    <property type="match status" value="1"/>
</dbReference>
<accession>A0A6J7XS60</accession>
<keyword evidence="1" id="KW-0472">Membrane</keyword>
<evidence type="ECO:0000313" key="3">
    <source>
        <dbReference type="EMBL" id="CAB5240159.1"/>
    </source>
</evidence>
<dbReference type="Pfam" id="PF07690">
    <property type="entry name" value="MFS_1"/>
    <property type="match status" value="1"/>
</dbReference>
<feature type="transmembrane region" description="Helical" evidence="1">
    <location>
        <begin position="374"/>
        <end position="394"/>
    </location>
</feature>
<dbReference type="EMBL" id="CAFBSG010000008">
    <property type="protein sequence ID" value="CAB5240159.1"/>
    <property type="molecule type" value="Genomic_DNA"/>
</dbReference>
<feature type="transmembrane region" description="Helical" evidence="1">
    <location>
        <begin position="225"/>
        <end position="246"/>
    </location>
</feature>
<keyword evidence="1" id="KW-0812">Transmembrane</keyword>
<sequence>MFSAYGTLFRIPGALRFSFAGFIGRMPIAMDNLALIFIVVDKSGSYALAGALSAVASIVVAMAGPFWARNSDRYGQGKILMRLAPIRIALFLLFVGLVTWGAPIWTWFICIIFAEMTALNAGGMVRRRWLHILKKDPALTEKHLVNSAYSLEALVDEIVFILGPVVATFCATRISPAAGIIAAVIFIAIGLPALAVMKSTEPPPIPRSLEEPHPPVLSNKRVQSVVFPCVLIGGFFGAMGITVVGFAQERGAENVTGLVLAIWALGSATSALISGVIHWKKTHAALFLIFLVGLFLASLPLLFVHSILALSIGLFLNGFFVAPLIINAYGVAENAVPSGQITETLAWVVAGMPLGGAVSSAIAGWVIDTHGAQAAYWVPIAFSGAAILATAPYFSTYRAAIGYDRHRD</sequence>
<feature type="transmembrane region" description="Helical" evidence="1">
    <location>
        <begin position="258"/>
        <end position="279"/>
    </location>
</feature>
<evidence type="ECO:0000259" key="2">
    <source>
        <dbReference type="PROSITE" id="PS50850"/>
    </source>
</evidence>
<dbReference type="InterPro" id="IPR036259">
    <property type="entry name" value="MFS_trans_sf"/>
</dbReference>
<dbReference type="PANTHER" id="PTHR23542">
    <property type="match status" value="1"/>
</dbReference>
<feature type="transmembrane region" description="Helical" evidence="1">
    <location>
        <begin position="285"/>
        <end position="304"/>
    </location>
</feature>
<gene>
    <name evidence="3" type="ORF">UFOPK3554_00686</name>
</gene>
<name>A0A6J7XS60_9ZZZZ</name>
<reference evidence="3" key="1">
    <citation type="submission" date="2020-05" db="EMBL/GenBank/DDBJ databases">
        <authorList>
            <person name="Chiriac C."/>
            <person name="Salcher M."/>
            <person name="Ghai R."/>
            <person name="Kavagutti S V."/>
        </authorList>
    </citation>
    <scope>NUCLEOTIDE SEQUENCE</scope>
</reference>
<feature type="transmembrane region" description="Helical" evidence="1">
    <location>
        <begin position="344"/>
        <end position="367"/>
    </location>
</feature>
<dbReference type="SUPFAM" id="SSF103473">
    <property type="entry name" value="MFS general substrate transporter"/>
    <property type="match status" value="1"/>
</dbReference>
<dbReference type="Gene3D" id="1.20.1250.20">
    <property type="entry name" value="MFS general substrate transporter like domains"/>
    <property type="match status" value="2"/>
</dbReference>